<dbReference type="Gene3D" id="1.20.5.340">
    <property type="match status" value="1"/>
</dbReference>
<dbReference type="SUPFAM" id="SSF57997">
    <property type="entry name" value="Tropomyosin"/>
    <property type="match status" value="1"/>
</dbReference>
<proteinExistence type="predicted"/>
<organism evidence="2 3">
    <name type="scientific">Hymenolepis diminuta</name>
    <name type="common">Rat tapeworm</name>
    <dbReference type="NCBI Taxonomy" id="6216"/>
    <lineage>
        <taxon>Eukaryota</taxon>
        <taxon>Metazoa</taxon>
        <taxon>Spiralia</taxon>
        <taxon>Lophotrochozoa</taxon>
        <taxon>Platyhelminthes</taxon>
        <taxon>Cestoda</taxon>
        <taxon>Eucestoda</taxon>
        <taxon>Cyclophyllidea</taxon>
        <taxon>Hymenolepididae</taxon>
        <taxon>Hymenolepis</taxon>
    </lineage>
</organism>
<evidence type="ECO:0000313" key="2">
    <source>
        <dbReference type="EMBL" id="VUZ50583.1"/>
    </source>
</evidence>
<reference evidence="2 3" key="1">
    <citation type="submission" date="2019-07" db="EMBL/GenBank/DDBJ databases">
        <authorList>
            <person name="Jastrzebski P J."/>
            <person name="Paukszto L."/>
            <person name="Jastrzebski P J."/>
        </authorList>
    </citation>
    <scope>NUCLEOTIDE SEQUENCE [LARGE SCALE GENOMIC DNA]</scope>
    <source>
        <strain evidence="2 3">WMS-il1</strain>
    </source>
</reference>
<protein>
    <submittedName>
        <fullName evidence="2">Uncharacterized protein</fullName>
    </submittedName>
</protein>
<feature type="non-terminal residue" evidence="2">
    <location>
        <position position="157"/>
    </location>
</feature>
<dbReference type="Proteomes" id="UP000321570">
    <property type="component" value="Unassembled WGS sequence"/>
</dbReference>
<evidence type="ECO:0000313" key="3">
    <source>
        <dbReference type="Proteomes" id="UP000321570"/>
    </source>
</evidence>
<dbReference type="EMBL" id="CABIJS010000377">
    <property type="protein sequence ID" value="VUZ50583.1"/>
    <property type="molecule type" value="Genomic_DNA"/>
</dbReference>
<name>A0A564YV51_HYMDI</name>
<accession>A0A564YV51</accession>
<feature type="non-terminal residue" evidence="2">
    <location>
        <position position="1"/>
    </location>
</feature>
<keyword evidence="1" id="KW-0175">Coiled coil</keyword>
<dbReference type="AlphaFoldDB" id="A0A564YV51"/>
<feature type="coiled-coil region" evidence="1">
    <location>
        <begin position="1"/>
        <end position="113"/>
    </location>
</feature>
<evidence type="ECO:0000256" key="1">
    <source>
        <dbReference type="SAM" id="Coils"/>
    </source>
</evidence>
<keyword evidence="3" id="KW-1185">Reference proteome</keyword>
<gene>
    <name evidence="2" type="ORF">WMSIL1_LOCUS9400</name>
</gene>
<sequence length="157" mass="18102">VRLLEAHNRTLTKEATRLRANYSIDINRLRDVYNSDLEQLKSSLAAAEANCAQHEVRAKKVENELKEIQKELCSKDDQIASGQERLKCLTDQLNVAESEAAEIQQRCTKMAEERAKEILEFKRLQDQLKEVCLKNERLSVAHHAAETDARILREEME</sequence>